<dbReference type="EMBL" id="JBIAZU010000006">
    <property type="protein sequence ID" value="MFF5294544.1"/>
    <property type="molecule type" value="Genomic_DNA"/>
</dbReference>
<dbReference type="PANTHER" id="PTHR43156:SF2">
    <property type="entry name" value="STAGE II SPORULATION PROTEIN E"/>
    <property type="match status" value="1"/>
</dbReference>
<sequence length="380" mass="40923">MFDGPASVGSLLRAAPPDRLPEVTAEHLRARYAADRVEVLLADLSLNALVPVLDPEGPVGGPVEQRCFGSQLPINDPRPDGPARLLLPLTVWGDRLGVLSLETEQPATRELTADLAALAGELAMALRTADRDTDRYHKVRRRQRLTMAAELQWDLLPGRSLNGERFRLAGALEPAYAVYGDHYDWSITGDRLTITVLNGHGDGIEASLLTTVAVNAMRNARRSGAGIVEQGELASDAVYSRHGGNAYVATLLLEVGLTDGAVEAVDAGSPKAMVAHDGDIRPITLDQQLPLGMFGDNRYETQKFQLEPGDRLLVASDGVHAAAPGGRPAYGTSSLLTALRRTRLQPPSEAVGTVIRSLREYHDGLDAEDDAVIVCLDWLR</sequence>
<protein>
    <submittedName>
        <fullName evidence="3">PP2C family protein-serine/threonine phosphatase</fullName>
        <ecNumber evidence="3">3.1.3.16</ecNumber>
    </submittedName>
</protein>
<dbReference type="InterPro" id="IPR052016">
    <property type="entry name" value="Bact_Sigma-Reg"/>
</dbReference>
<dbReference type="GO" id="GO:0004722">
    <property type="term" value="F:protein serine/threonine phosphatase activity"/>
    <property type="evidence" value="ECO:0007669"/>
    <property type="project" value="UniProtKB-EC"/>
</dbReference>
<organism evidence="3 4">
    <name type="scientific">Paractinoplanes globisporus</name>
    <dbReference type="NCBI Taxonomy" id="113565"/>
    <lineage>
        <taxon>Bacteria</taxon>
        <taxon>Bacillati</taxon>
        <taxon>Actinomycetota</taxon>
        <taxon>Actinomycetes</taxon>
        <taxon>Micromonosporales</taxon>
        <taxon>Micromonosporaceae</taxon>
        <taxon>Paractinoplanes</taxon>
    </lineage>
</organism>
<dbReference type="Proteomes" id="UP001602245">
    <property type="component" value="Unassembled WGS sequence"/>
</dbReference>
<evidence type="ECO:0000313" key="3">
    <source>
        <dbReference type="EMBL" id="MFF5294544.1"/>
    </source>
</evidence>
<dbReference type="SUPFAM" id="SSF81606">
    <property type="entry name" value="PP2C-like"/>
    <property type="match status" value="1"/>
</dbReference>
<dbReference type="InterPro" id="IPR036457">
    <property type="entry name" value="PPM-type-like_dom_sf"/>
</dbReference>
<evidence type="ECO:0000256" key="1">
    <source>
        <dbReference type="ARBA" id="ARBA00022801"/>
    </source>
</evidence>
<dbReference type="Pfam" id="PF07228">
    <property type="entry name" value="SpoIIE"/>
    <property type="match status" value="1"/>
</dbReference>
<dbReference type="Gene3D" id="3.60.40.10">
    <property type="entry name" value="PPM-type phosphatase domain"/>
    <property type="match status" value="1"/>
</dbReference>
<dbReference type="InterPro" id="IPR001932">
    <property type="entry name" value="PPM-type_phosphatase-like_dom"/>
</dbReference>
<name>A0ABW6WMQ2_9ACTN</name>
<proteinExistence type="predicted"/>
<feature type="domain" description="PPM-type phosphatase" evidence="2">
    <location>
        <begin position="168"/>
        <end position="378"/>
    </location>
</feature>
<reference evidence="3 4" key="1">
    <citation type="submission" date="2024-10" db="EMBL/GenBank/DDBJ databases">
        <title>The Natural Products Discovery Center: Release of the First 8490 Sequenced Strains for Exploring Actinobacteria Biosynthetic Diversity.</title>
        <authorList>
            <person name="Kalkreuter E."/>
            <person name="Kautsar S.A."/>
            <person name="Yang D."/>
            <person name="Bader C.D."/>
            <person name="Teijaro C.N."/>
            <person name="Fluegel L."/>
            <person name="Davis C.M."/>
            <person name="Simpson J.R."/>
            <person name="Lauterbach L."/>
            <person name="Steele A.D."/>
            <person name="Gui C."/>
            <person name="Meng S."/>
            <person name="Li G."/>
            <person name="Viehrig K."/>
            <person name="Ye F."/>
            <person name="Su P."/>
            <person name="Kiefer A.F."/>
            <person name="Nichols A."/>
            <person name="Cepeda A.J."/>
            <person name="Yan W."/>
            <person name="Fan B."/>
            <person name="Jiang Y."/>
            <person name="Adhikari A."/>
            <person name="Zheng C.-J."/>
            <person name="Schuster L."/>
            <person name="Cowan T.M."/>
            <person name="Smanski M.J."/>
            <person name="Chevrette M.G."/>
            <person name="De Carvalho L.P.S."/>
            <person name="Shen B."/>
        </authorList>
    </citation>
    <scope>NUCLEOTIDE SEQUENCE [LARGE SCALE GENOMIC DNA]</scope>
    <source>
        <strain evidence="3 4">NPDC000087</strain>
    </source>
</reference>
<keyword evidence="1 3" id="KW-0378">Hydrolase</keyword>
<evidence type="ECO:0000259" key="2">
    <source>
        <dbReference type="SMART" id="SM00331"/>
    </source>
</evidence>
<dbReference type="RefSeq" id="WP_020514651.1">
    <property type="nucleotide sequence ID" value="NZ_JBIAZU010000006.1"/>
</dbReference>
<dbReference type="SMART" id="SM00331">
    <property type="entry name" value="PP2C_SIG"/>
    <property type="match status" value="1"/>
</dbReference>
<comment type="caution">
    <text evidence="3">The sequence shown here is derived from an EMBL/GenBank/DDBJ whole genome shotgun (WGS) entry which is preliminary data.</text>
</comment>
<dbReference type="PANTHER" id="PTHR43156">
    <property type="entry name" value="STAGE II SPORULATION PROTEIN E-RELATED"/>
    <property type="match status" value="1"/>
</dbReference>
<dbReference type="EC" id="3.1.3.16" evidence="3"/>
<evidence type="ECO:0000313" key="4">
    <source>
        <dbReference type="Proteomes" id="UP001602245"/>
    </source>
</evidence>
<accession>A0ABW6WMQ2</accession>
<keyword evidence="4" id="KW-1185">Reference proteome</keyword>
<gene>
    <name evidence="3" type="ORF">ACFY35_34325</name>
</gene>